<dbReference type="Proteomes" id="UP001176521">
    <property type="component" value="Unassembled WGS sequence"/>
</dbReference>
<protein>
    <recommendedName>
        <fullName evidence="4">CCHC-type domain-containing protein</fullName>
    </recommendedName>
</protein>
<dbReference type="SUPFAM" id="SSF57756">
    <property type="entry name" value="Retrovirus zinc finger-like domains"/>
    <property type="match status" value="1"/>
</dbReference>
<sequence>MAMAAAQQQHKIKGAAGSGRGGKTMSSGSKQAASPSSSAPIKSFGSGKSSGATRGRGGSKTGSNPSGVRRNVCYGCGSRDHLRPDCPVASHIGPGEVICWHCHKQGHVKTECPSLSSGSGKAAAAYESYGDSDKMLAAAMFDLVLATSTTSTLVPLMVDSGASQHIIDRADLLINVRKAAKPMTFQTVGSQQTSDRIGDVTGFLSSGCPVIFKDVVSLPGAGVNLLSEELLRERGWVKVIGNDDSAHLQHKDDPAVRMPLIKRGRTRWLLLRVDLPSSSPAEASVLAPAQKVKDHPLSS</sequence>
<accession>A0AAN6G315</accession>
<dbReference type="InterPro" id="IPR036875">
    <property type="entry name" value="Znf_CCHC_sf"/>
</dbReference>
<keyword evidence="2" id="KW-0862">Zinc</keyword>
<comment type="caution">
    <text evidence="5">The sequence shown here is derived from an EMBL/GenBank/DDBJ whole genome shotgun (WGS) entry which is preliminary data.</text>
</comment>
<dbReference type="PROSITE" id="PS50158">
    <property type="entry name" value="ZF_CCHC"/>
    <property type="match status" value="2"/>
</dbReference>
<proteinExistence type="predicted"/>
<feature type="domain" description="CCHC-type" evidence="4">
    <location>
        <begin position="99"/>
        <end position="114"/>
    </location>
</feature>
<gene>
    <name evidence="5" type="ORF">OC842_008038</name>
</gene>
<dbReference type="Pfam" id="PF22936">
    <property type="entry name" value="Pol_BBD"/>
    <property type="match status" value="1"/>
</dbReference>
<dbReference type="EMBL" id="JAPDMQ010001707">
    <property type="protein sequence ID" value="KAK0517670.1"/>
    <property type="molecule type" value="Genomic_DNA"/>
</dbReference>
<feature type="region of interest" description="Disordered" evidence="3">
    <location>
        <begin position="1"/>
        <end position="66"/>
    </location>
</feature>
<keyword evidence="2" id="KW-0479">Metal-binding</keyword>
<dbReference type="Gene3D" id="4.10.60.10">
    <property type="entry name" value="Zinc finger, CCHC-type"/>
    <property type="match status" value="1"/>
</dbReference>
<evidence type="ECO:0000256" key="1">
    <source>
        <dbReference type="ARBA" id="ARBA00022664"/>
    </source>
</evidence>
<evidence type="ECO:0000313" key="6">
    <source>
        <dbReference type="Proteomes" id="UP001176521"/>
    </source>
</evidence>
<dbReference type="SMART" id="SM00343">
    <property type="entry name" value="ZnF_C2HC"/>
    <property type="match status" value="2"/>
</dbReference>
<keyword evidence="1" id="KW-0507">mRNA processing</keyword>
<evidence type="ECO:0000256" key="3">
    <source>
        <dbReference type="SAM" id="MobiDB-lite"/>
    </source>
</evidence>
<dbReference type="GO" id="GO:0006397">
    <property type="term" value="P:mRNA processing"/>
    <property type="evidence" value="ECO:0007669"/>
    <property type="project" value="UniProtKB-KW"/>
</dbReference>
<organism evidence="5 6">
    <name type="scientific">Tilletia horrida</name>
    <dbReference type="NCBI Taxonomy" id="155126"/>
    <lineage>
        <taxon>Eukaryota</taxon>
        <taxon>Fungi</taxon>
        <taxon>Dikarya</taxon>
        <taxon>Basidiomycota</taxon>
        <taxon>Ustilaginomycotina</taxon>
        <taxon>Exobasidiomycetes</taxon>
        <taxon>Tilletiales</taxon>
        <taxon>Tilletiaceae</taxon>
        <taxon>Tilletia</taxon>
    </lineage>
</organism>
<dbReference type="InterPro" id="IPR054722">
    <property type="entry name" value="PolX-like_BBD"/>
</dbReference>
<reference evidence="5" key="1">
    <citation type="journal article" date="2023" name="PhytoFront">
        <title>Draft Genome Resources of Seven Strains of Tilletia horrida, Causal Agent of Kernel Smut of Rice.</title>
        <authorList>
            <person name="Khanal S."/>
            <person name="Antony Babu S."/>
            <person name="Zhou X.G."/>
        </authorList>
    </citation>
    <scope>NUCLEOTIDE SEQUENCE</scope>
    <source>
        <strain evidence="5">TX3</strain>
    </source>
</reference>
<feature type="domain" description="CCHC-type" evidence="4">
    <location>
        <begin position="73"/>
        <end position="87"/>
    </location>
</feature>
<dbReference type="InterPro" id="IPR001878">
    <property type="entry name" value="Znf_CCHC"/>
</dbReference>
<keyword evidence="6" id="KW-1185">Reference proteome</keyword>
<evidence type="ECO:0000259" key="4">
    <source>
        <dbReference type="PROSITE" id="PS50158"/>
    </source>
</evidence>
<dbReference type="GO" id="GO:0008270">
    <property type="term" value="F:zinc ion binding"/>
    <property type="evidence" value="ECO:0007669"/>
    <property type="project" value="UniProtKB-KW"/>
</dbReference>
<keyword evidence="2" id="KW-0863">Zinc-finger</keyword>
<feature type="non-terminal residue" evidence="5">
    <location>
        <position position="299"/>
    </location>
</feature>
<dbReference type="GO" id="GO:0003676">
    <property type="term" value="F:nucleic acid binding"/>
    <property type="evidence" value="ECO:0007669"/>
    <property type="project" value="InterPro"/>
</dbReference>
<dbReference type="AlphaFoldDB" id="A0AAN6G315"/>
<evidence type="ECO:0000313" key="5">
    <source>
        <dbReference type="EMBL" id="KAK0517670.1"/>
    </source>
</evidence>
<evidence type="ECO:0000256" key="2">
    <source>
        <dbReference type="PROSITE-ProRule" id="PRU00047"/>
    </source>
</evidence>
<feature type="compositionally biased region" description="Low complexity" evidence="3">
    <location>
        <begin position="26"/>
        <end position="47"/>
    </location>
</feature>
<name>A0AAN6G315_9BASI</name>